<sequence length="364" mass="37930">MQADRDPTVTHPHPSVSFPRVIGWDLGGVHVKAALVEEARGQARVRAVVQAPCPLWNGLPALDATAAALPDWTRAPARHVVTMTGELTDCFADRADGVAQLAAWAAAHLAGEVAIYAGRAGLVAPESAAEAAPDVASANWHATAALVGTLRPDALLVDIGSTTADLIPVVDGRPRAIGYSDAERLETGELVYTGVVRTPLLALAQAAPFRGRRTALMAECFATTADAYRLLGLLPEAEDQQDAADLKGKSVRETEIRLARMIGRDRHEGGRADWARLAGFFAEAQSRLLHDAAGLILSRGELPDDAPVVVCGAGRFVAAGLAARLGRRAEDLADLVAPRLAPEAAAFASTCGPALAVALLAAEG</sequence>
<dbReference type="Gene3D" id="3.30.420.190">
    <property type="entry name" value="conserved archaeal protein q6m145"/>
    <property type="match status" value="1"/>
</dbReference>
<dbReference type="KEGG" id="mtea:DK419_10820"/>
<dbReference type="SUPFAM" id="SSF53067">
    <property type="entry name" value="Actin-like ATPase domain"/>
    <property type="match status" value="1"/>
</dbReference>
<gene>
    <name evidence="2" type="ORF">DK419_10820</name>
</gene>
<name>A0A2U8WKT7_9HYPH</name>
<dbReference type="OrthoDB" id="1792672at2"/>
<accession>A0A2U8WKT7</accession>
<dbReference type="Proteomes" id="UP000245444">
    <property type="component" value="Chromosome"/>
</dbReference>
<dbReference type="AlphaFoldDB" id="A0A2U8WKT7"/>
<dbReference type="InterPro" id="IPR002821">
    <property type="entry name" value="Hydantoinase_A"/>
</dbReference>
<evidence type="ECO:0000259" key="1">
    <source>
        <dbReference type="Pfam" id="PF01968"/>
    </source>
</evidence>
<dbReference type="RefSeq" id="WP_109959082.1">
    <property type="nucleotide sequence ID" value="NZ_CP029553.1"/>
</dbReference>
<dbReference type="InterPro" id="IPR043129">
    <property type="entry name" value="ATPase_NBD"/>
</dbReference>
<evidence type="ECO:0000313" key="3">
    <source>
        <dbReference type="Proteomes" id="UP000245444"/>
    </source>
</evidence>
<dbReference type="GO" id="GO:0016787">
    <property type="term" value="F:hydrolase activity"/>
    <property type="evidence" value="ECO:0007669"/>
    <property type="project" value="InterPro"/>
</dbReference>
<feature type="domain" description="Hydantoinase A/oxoprolinase" evidence="1">
    <location>
        <begin position="80"/>
        <end position="326"/>
    </location>
</feature>
<reference evidence="2 3" key="1">
    <citation type="submission" date="2018-05" db="EMBL/GenBank/DDBJ databases">
        <title>Complete Genome Sequence of Methylobacterium sp. 17Sr1-28.</title>
        <authorList>
            <person name="Srinivasan S."/>
        </authorList>
    </citation>
    <scope>NUCLEOTIDE SEQUENCE [LARGE SCALE GENOMIC DNA]</scope>
    <source>
        <strain evidence="2 3">17Sr1-28</strain>
    </source>
</reference>
<dbReference type="InterPro" id="IPR002756">
    <property type="entry name" value="MfnF"/>
</dbReference>
<proteinExistence type="predicted"/>
<evidence type="ECO:0000313" key="2">
    <source>
        <dbReference type="EMBL" id="AWN46743.1"/>
    </source>
</evidence>
<dbReference type="NCBIfam" id="TIGR03123">
    <property type="entry name" value="one_C_unchar_1"/>
    <property type="match status" value="1"/>
</dbReference>
<keyword evidence="3" id="KW-1185">Reference proteome</keyword>
<dbReference type="Pfam" id="PF01968">
    <property type="entry name" value="Hydantoinase_A"/>
    <property type="match status" value="1"/>
</dbReference>
<dbReference type="EMBL" id="CP029553">
    <property type="protein sequence ID" value="AWN46743.1"/>
    <property type="molecule type" value="Genomic_DNA"/>
</dbReference>
<protein>
    <submittedName>
        <fullName evidence="2">H4MPT-linked C1 transfer pathway protein</fullName>
    </submittedName>
</protein>
<organism evidence="2 3">
    <name type="scientific">Methylobacterium terrae</name>
    <dbReference type="NCBI Taxonomy" id="2202827"/>
    <lineage>
        <taxon>Bacteria</taxon>
        <taxon>Pseudomonadati</taxon>
        <taxon>Pseudomonadota</taxon>
        <taxon>Alphaproteobacteria</taxon>
        <taxon>Hyphomicrobiales</taxon>
        <taxon>Methylobacteriaceae</taxon>
        <taxon>Methylobacterium</taxon>
    </lineage>
</organism>
<dbReference type="Gene3D" id="3.30.420.40">
    <property type="match status" value="1"/>
</dbReference>